<dbReference type="InterPro" id="IPR008979">
    <property type="entry name" value="Galactose-bd-like_sf"/>
</dbReference>
<proteinExistence type="predicted"/>
<name>A0A7H1PQN4_9ACTN</name>
<organism evidence="2 4">
    <name type="scientific">Streptomyces griseofuscus</name>
    <dbReference type="NCBI Taxonomy" id="146922"/>
    <lineage>
        <taxon>Bacteria</taxon>
        <taxon>Bacillati</taxon>
        <taxon>Actinomycetota</taxon>
        <taxon>Actinomycetes</taxon>
        <taxon>Kitasatosporales</taxon>
        <taxon>Streptomycetaceae</taxon>
        <taxon>Streptomyces</taxon>
    </lineage>
</organism>
<dbReference type="Gene3D" id="2.60.120.260">
    <property type="entry name" value="Galactose-binding domain-like"/>
    <property type="match status" value="1"/>
</dbReference>
<feature type="domain" description="Xaa-Pro dipeptidyl-peptidase C-terminal" evidence="1">
    <location>
        <begin position="30"/>
        <end position="139"/>
    </location>
</feature>
<evidence type="ECO:0000313" key="4">
    <source>
        <dbReference type="Proteomes" id="UP000516422"/>
    </source>
</evidence>
<dbReference type="Proteomes" id="UP000516422">
    <property type="component" value="Chromosome"/>
</dbReference>
<evidence type="ECO:0000313" key="3">
    <source>
        <dbReference type="EMBL" id="QNT98082.1"/>
    </source>
</evidence>
<evidence type="ECO:0000313" key="2">
    <source>
        <dbReference type="EMBL" id="QNT90364.1"/>
    </source>
</evidence>
<dbReference type="GO" id="GO:0008239">
    <property type="term" value="F:dipeptidyl-peptidase activity"/>
    <property type="evidence" value="ECO:0007669"/>
    <property type="project" value="InterPro"/>
</dbReference>
<dbReference type="KEGG" id="sgf:HEP81_07854"/>
<dbReference type="EMBL" id="CP051006">
    <property type="protein sequence ID" value="QNT98082.1"/>
    <property type="molecule type" value="Genomic_DNA"/>
</dbReference>
<dbReference type="Pfam" id="PF08530">
    <property type="entry name" value="PepX_C"/>
    <property type="match status" value="1"/>
</dbReference>
<dbReference type="KEGG" id="sgf:HEP81_00024"/>
<dbReference type="EMBL" id="CP051006">
    <property type="protein sequence ID" value="QNT90364.1"/>
    <property type="molecule type" value="Genomic_DNA"/>
</dbReference>
<gene>
    <name evidence="2" type="ORF">HEP81_00024</name>
    <name evidence="3" type="ORF">HEP81_07854</name>
</gene>
<dbReference type="GeneID" id="91467341"/>
<protein>
    <recommendedName>
        <fullName evidence="1">Xaa-Pro dipeptidyl-peptidase C-terminal domain-containing protein</fullName>
    </recommendedName>
</protein>
<evidence type="ECO:0000259" key="1">
    <source>
        <dbReference type="Pfam" id="PF08530"/>
    </source>
</evidence>
<dbReference type="RefSeq" id="WP_037661822.1">
    <property type="nucleotide sequence ID" value="NZ_CP051006.1"/>
</dbReference>
<reference evidence="2 4" key="1">
    <citation type="submission" date="2020-04" db="EMBL/GenBank/DDBJ databases">
        <title>Characterization and engineering of Streptomyces griseofuscus DSM40191 as a potential heterologous host for expression of BGCs.</title>
        <authorList>
            <person name="Gren T."/>
            <person name="Whitford C.M."/>
            <person name="Mohite O.S."/>
            <person name="Joergensen T.S."/>
            <person name="Nielsen J.B."/>
            <person name="Lee S.Y."/>
            <person name="Weber T."/>
        </authorList>
    </citation>
    <scope>NUCLEOTIDE SEQUENCE [LARGE SCALE GENOMIC DNA]</scope>
    <source>
        <strain evidence="2 4">DSM 40191</strain>
    </source>
</reference>
<dbReference type="InterPro" id="IPR013736">
    <property type="entry name" value="Xaa-Pro_dipept_C"/>
</dbReference>
<dbReference type="SUPFAM" id="SSF49785">
    <property type="entry name" value="Galactose-binding domain-like"/>
    <property type="match status" value="1"/>
</dbReference>
<dbReference type="AlphaFoldDB" id="A0A7H1PQN4"/>
<accession>A0A7H1PQN4</accession>
<sequence>MAPARAAGWVLKRRLRRSSGPAPPRLLEAAVFDHRFDEDTELSGPMTLRLRVATTGAEDPRLFAGIEKRSHGAPVPFEGSYGYGRDLVAQGRLRLALRELDPVLSTPHQPEHTFRTLQPVRDGEEVDVLIPLSSSATLFARKRFHA</sequence>